<reference evidence="1 2" key="1">
    <citation type="submission" date="2020-02" db="EMBL/GenBank/DDBJ databases">
        <authorList>
            <person name="Ferguson B K."/>
        </authorList>
    </citation>
    <scope>NUCLEOTIDE SEQUENCE [LARGE SCALE GENOMIC DNA]</scope>
</reference>
<name>A0A6H5I2A5_9HYME</name>
<keyword evidence="2" id="KW-1185">Reference proteome</keyword>
<sequence length="94" mass="10922">MELPEYQFDLRPVMSARADINCSSVYEHACEASRPLKHAHAHTSDKEECASAYTRTLLSQANIFFNVLDKKTTYTFRCVCRHRAVHRRTLPLYC</sequence>
<protein>
    <submittedName>
        <fullName evidence="1">Uncharacterized protein</fullName>
    </submittedName>
</protein>
<dbReference type="EMBL" id="CADCXV010000158">
    <property type="protein sequence ID" value="CAB0028613.1"/>
    <property type="molecule type" value="Genomic_DNA"/>
</dbReference>
<proteinExistence type="predicted"/>
<evidence type="ECO:0000313" key="1">
    <source>
        <dbReference type="EMBL" id="CAB0028613.1"/>
    </source>
</evidence>
<gene>
    <name evidence="1" type="ORF">TBRA_LOCUS768</name>
</gene>
<dbReference type="AlphaFoldDB" id="A0A6H5I2A5"/>
<organism evidence="1 2">
    <name type="scientific">Trichogramma brassicae</name>
    <dbReference type="NCBI Taxonomy" id="86971"/>
    <lineage>
        <taxon>Eukaryota</taxon>
        <taxon>Metazoa</taxon>
        <taxon>Ecdysozoa</taxon>
        <taxon>Arthropoda</taxon>
        <taxon>Hexapoda</taxon>
        <taxon>Insecta</taxon>
        <taxon>Pterygota</taxon>
        <taxon>Neoptera</taxon>
        <taxon>Endopterygota</taxon>
        <taxon>Hymenoptera</taxon>
        <taxon>Apocrita</taxon>
        <taxon>Proctotrupomorpha</taxon>
        <taxon>Chalcidoidea</taxon>
        <taxon>Trichogrammatidae</taxon>
        <taxon>Trichogramma</taxon>
    </lineage>
</organism>
<accession>A0A6H5I2A5</accession>
<dbReference type="Proteomes" id="UP000479190">
    <property type="component" value="Unassembled WGS sequence"/>
</dbReference>
<evidence type="ECO:0000313" key="2">
    <source>
        <dbReference type="Proteomes" id="UP000479190"/>
    </source>
</evidence>